<dbReference type="GO" id="GO:0016747">
    <property type="term" value="F:acyltransferase activity, transferring groups other than amino-acyl groups"/>
    <property type="evidence" value="ECO:0007669"/>
    <property type="project" value="InterPro"/>
</dbReference>
<protein>
    <submittedName>
        <fullName evidence="2">GNAT family N-acetyltransferase</fullName>
    </submittedName>
</protein>
<evidence type="ECO:0000259" key="1">
    <source>
        <dbReference type="PROSITE" id="PS51186"/>
    </source>
</evidence>
<dbReference type="InterPro" id="IPR016181">
    <property type="entry name" value="Acyl_CoA_acyltransferase"/>
</dbReference>
<feature type="domain" description="N-acetyltransferase" evidence="1">
    <location>
        <begin position="33"/>
        <end position="176"/>
    </location>
</feature>
<dbReference type="PROSITE" id="PS51186">
    <property type="entry name" value="GNAT"/>
    <property type="match status" value="1"/>
</dbReference>
<keyword evidence="2" id="KW-0808">Transferase</keyword>
<name>A0A3Q9UXN1_9MICO</name>
<sequence>MGLPRNPGQCTGEGAPLSSRKLSAVQLNSVISKAWSELTTEEVYAFARLRTDVFLREQRVDDEELDGRDLEPTTRHWWIADERGTAAYLRTLRDERPEHRDAHRVIGRVVTRADRRGEGLAHRLVSAVLERHGDEPLLLHAQSYIAGLYARSGFEPFGDEFDEAGIPHIGMYRSASAAAEPSLPTVEG</sequence>
<dbReference type="InterPro" id="IPR000182">
    <property type="entry name" value="GNAT_dom"/>
</dbReference>
<reference evidence="2 3" key="1">
    <citation type="submission" date="2018-03" db="EMBL/GenBank/DDBJ databases">
        <title>Bacteriophage NCPPB3778 and a type I-E CRISPR drive the evolution of the US Biological Select Agent, Rathayibacter toxicus.</title>
        <authorList>
            <person name="Davis E.W.II."/>
            <person name="Tabima J.F."/>
            <person name="Weisberg A.J."/>
            <person name="Dantas Lopes L."/>
            <person name="Wiseman M.S."/>
            <person name="Wiseman M.S."/>
            <person name="Pupko T."/>
            <person name="Belcher M.S."/>
            <person name="Sechler A.J."/>
            <person name="Tancos M.A."/>
            <person name="Schroeder B.K."/>
            <person name="Murray T.D."/>
            <person name="Luster D.G."/>
            <person name="Schneider W.L."/>
            <person name="Rogers E."/>
            <person name="Andreote F.D."/>
            <person name="Grunwald N.J."/>
            <person name="Putnam M.L."/>
            <person name="Chang J.H."/>
        </authorList>
    </citation>
    <scope>NUCLEOTIDE SEQUENCE [LARGE SCALE GENOMIC DNA]</scope>
    <source>
        <strain evidence="2 3">DSM 15932</strain>
    </source>
</reference>
<evidence type="ECO:0000313" key="3">
    <source>
        <dbReference type="Proteomes" id="UP000285317"/>
    </source>
</evidence>
<evidence type="ECO:0000313" key="2">
    <source>
        <dbReference type="EMBL" id="AZZ50866.1"/>
    </source>
</evidence>
<gene>
    <name evidence="2" type="ORF">C1I64_01560</name>
</gene>
<dbReference type="Proteomes" id="UP000285317">
    <property type="component" value="Chromosome"/>
</dbReference>
<organism evidence="2 3">
    <name type="scientific">Rathayibacter festucae DSM 15932</name>
    <dbReference type="NCBI Taxonomy" id="1328866"/>
    <lineage>
        <taxon>Bacteria</taxon>
        <taxon>Bacillati</taxon>
        <taxon>Actinomycetota</taxon>
        <taxon>Actinomycetes</taxon>
        <taxon>Micrococcales</taxon>
        <taxon>Microbacteriaceae</taxon>
        <taxon>Rathayibacter</taxon>
    </lineage>
</organism>
<dbReference type="Gene3D" id="3.40.630.30">
    <property type="match status" value="1"/>
</dbReference>
<dbReference type="KEGG" id="rfs:C1I64_01560"/>
<accession>A0A3Q9UXN1</accession>
<dbReference type="Pfam" id="PF13673">
    <property type="entry name" value="Acetyltransf_10"/>
    <property type="match status" value="1"/>
</dbReference>
<dbReference type="EMBL" id="CP028137">
    <property type="protein sequence ID" value="AZZ50866.1"/>
    <property type="molecule type" value="Genomic_DNA"/>
</dbReference>
<proteinExistence type="predicted"/>
<dbReference type="AlphaFoldDB" id="A0A3Q9UXN1"/>
<dbReference type="SUPFAM" id="SSF55729">
    <property type="entry name" value="Acyl-CoA N-acyltransferases (Nat)"/>
    <property type="match status" value="1"/>
</dbReference>